<dbReference type="OrthoDB" id="9814782at2"/>
<proteinExistence type="predicted"/>
<dbReference type="EMBL" id="VLKU01000011">
    <property type="protein sequence ID" value="TWI31062.1"/>
    <property type="molecule type" value="Genomic_DNA"/>
</dbReference>
<name>A0A562NFU7_9RHOB</name>
<evidence type="ECO:0000313" key="2">
    <source>
        <dbReference type="Proteomes" id="UP000316225"/>
    </source>
</evidence>
<gene>
    <name evidence="1" type="ORF">IQ24_03287</name>
</gene>
<sequence length="172" mass="18422">MAEALAKISQVQGLGMIQIRANLLRSGEVIARAVDLVLPAPMLTTRQGERMLGWMSPDELILIAPQPQIAGLLAALEEALEGHHALVVDVSDMRVVFDIQGARADQALAKLCPADAANLPEAGLRRTRAAQAACGFWRHGQGFRLMGFRSVADYLRGILEGAAAPGTHLDPR</sequence>
<dbReference type="Gene3D" id="3.30.70.1520">
    <property type="entry name" value="Heterotetrameric sarcosine oxidase"/>
    <property type="match status" value="1"/>
</dbReference>
<organism evidence="1 2">
    <name type="scientific">Paracoccus sulfuroxidans</name>
    <dbReference type="NCBI Taxonomy" id="384678"/>
    <lineage>
        <taxon>Bacteria</taxon>
        <taxon>Pseudomonadati</taxon>
        <taxon>Pseudomonadota</taxon>
        <taxon>Alphaproteobacteria</taxon>
        <taxon>Rhodobacterales</taxon>
        <taxon>Paracoccaceae</taxon>
        <taxon>Paracoccus</taxon>
    </lineage>
</organism>
<dbReference type="RefSeq" id="WP_145399364.1">
    <property type="nucleotide sequence ID" value="NZ_VLKU01000011.1"/>
</dbReference>
<dbReference type="InterPro" id="IPR007375">
    <property type="entry name" value="SoxG"/>
</dbReference>
<dbReference type="InterPro" id="IPR027266">
    <property type="entry name" value="TrmE/GcvT-like"/>
</dbReference>
<evidence type="ECO:0000313" key="1">
    <source>
        <dbReference type="EMBL" id="TWI31062.1"/>
    </source>
</evidence>
<protein>
    <submittedName>
        <fullName evidence="1">Sarcosine oxidase subunit gamma</fullName>
    </submittedName>
</protein>
<keyword evidence="2" id="KW-1185">Reference proteome</keyword>
<dbReference type="AlphaFoldDB" id="A0A562NFU7"/>
<dbReference type="Gene3D" id="3.30.1360.120">
    <property type="entry name" value="Probable tRNA modification gtpase trme, domain 1"/>
    <property type="match status" value="1"/>
</dbReference>
<accession>A0A562NFU7</accession>
<dbReference type="Proteomes" id="UP000316225">
    <property type="component" value="Unassembled WGS sequence"/>
</dbReference>
<dbReference type="Pfam" id="PF04268">
    <property type="entry name" value="SoxG"/>
    <property type="match status" value="1"/>
</dbReference>
<dbReference type="SUPFAM" id="SSF103025">
    <property type="entry name" value="Folate-binding domain"/>
    <property type="match status" value="1"/>
</dbReference>
<comment type="caution">
    <text evidence="1">The sequence shown here is derived from an EMBL/GenBank/DDBJ whole genome shotgun (WGS) entry which is preliminary data.</text>
</comment>
<reference evidence="1 2" key="1">
    <citation type="journal article" date="2015" name="Stand. Genomic Sci.">
        <title>Genomic Encyclopedia of Bacterial and Archaeal Type Strains, Phase III: the genomes of soil and plant-associated and newly described type strains.</title>
        <authorList>
            <person name="Whitman W.B."/>
            <person name="Woyke T."/>
            <person name="Klenk H.P."/>
            <person name="Zhou Y."/>
            <person name="Lilburn T.G."/>
            <person name="Beck B.J."/>
            <person name="De Vos P."/>
            <person name="Vandamme P."/>
            <person name="Eisen J.A."/>
            <person name="Garrity G."/>
            <person name="Hugenholtz P."/>
            <person name="Kyrpides N.C."/>
        </authorList>
    </citation>
    <scope>NUCLEOTIDE SEQUENCE [LARGE SCALE GENOMIC DNA]</scope>
    <source>
        <strain evidence="1 2">CGMCC 1.5364</strain>
    </source>
</reference>